<dbReference type="InterPro" id="IPR011009">
    <property type="entry name" value="Kinase-like_dom_sf"/>
</dbReference>
<protein>
    <submittedName>
        <fullName evidence="1">Protein kinase</fullName>
    </submittedName>
</protein>
<keyword evidence="2" id="KW-1185">Reference proteome</keyword>
<organism evidence="1 2">
    <name type="scientific">Streptomyces hainanensis</name>
    <dbReference type="NCBI Taxonomy" id="402648"/>
    <lineage>
        <taxon>Bacteria</taxon>
        <taxon>Bacillati</taxon>
        <taxon>Actinomycetota</taxon>
        <taxon>Actinomycetes</taxon>
        <taxon>Kitasatosporales</taxon>
        <taxon>Streptomycetaceae</taxon>
        <taxon>Streptomyces</taxon>
    </lineage>
</organism>
<gene>
    <name evidence="1" type="ORF">E1283_31140</name>
</gene>
<dbReference type="RefSeq" id="WP_132821526.1">
    <property type="nucleotide sequence ID" value="NZ_SMKI01000502.1"/>
</dbReference>
<dbReference type="SUPFAM" id="SSF56112">
    <property type="entry name" value="Protein kinase-like (PK-like)"/>
    <property type="match status" value="1"/>
</dbReference>
<name>A0A4R4SME3_9ACTN</name>
<keyword evidence="1" id="KW-0418">Kinase</keyword>
<reference evidence="1 2" key="1">
    <citation type="submission" date="2019-03" db="EMBL/GenBank/DDBJ databases">
        <title>Draft genome sequences of novel Actinobacteria.</title>
        <authorList>
            <person name="Sahin N."/>
            <person name="Ay H."/>
            <person name="Saygin H."/>
        </authorList>
    </citation>
    <scope>NUCLEOTIDE SEQUENCE [LARGE SCALE GENOMIC DNA]</scope>
    <source>
        <strain evidence="1 2">DSM 41900</strain>
    </source>
</reference>
<proteinExistence type="predicted"/>
<dbReference type="Proteomes" id="UP000295345">
    <property type="component" value="Unassembled WGS sequence"/>
</dbReference>
<accession>A0A4R4SME3</accession>
<dbReference type="EMBL" id="SMKI01000502">
    <property type="protein sequence ID" value="TDC64881.1"/>
    <property type="molecule type" value="Genomic_DNA"/>
</dbReference>
<dbReference type="OrthoDB" id="2570531at2"/>
<evidence type="ECO:0000313" key="1">
    <source>
        <dbReference type="EMBL" id="TDC64881.1"/>
    </source>
</evidence>
<comment type="caution">
    <text evidence="1">The sequence shown here is derived from an EMBL/GenBank/DDBJ whole genome shotgun (WGS) entry which is preliminary data.</text>
</comment>
<sequence length="269" mass="29608">MPVDLTPEIEALIQPYTGKSKTIRPTSSRGYSSDITTLIEGEAGSFFIKAMRNQPGGGRDSLMREKAINPFVRSVSPPLLWTAENGEWIILGFQTLDCRSSSFAPGSSDLPTVVDLLNRVAGLSLPEVARGWVETRWDRFAPEEEGKLFRGDVLLHTDINGNNLVLGKQGSWIVDWAWPSRGAAFIDPATLVVQLVAAGHSPEAAESWATGCKAWVNADPQAIDAFAAAQVRMYWQFAFRRPEETWLRAVAEAAEAWANHRGVTVMPIR</sequence>
<dbReference type="AlphaFoldDB" id="A0A4R4SME3"/>
<evidence type="ECO:0000313" key="2">
    <source>
        <dbReference type="Proteomes" id="UP000295345"/>
    </source>
</evidence>
<dbReference type="GO" id="GO:0016301">
    <property type="term" value="F:kinase activity"/>
    <property type="evidence" value="ECO:0007669"/>
    <property type="project" value="UniProtKB-KW"/>
</dbReference>
<keyword evidence="1" id="KW-0808">Transferase</keyword>